<gene>
    <name evidence="5" type="ORF">BWR60_21815</name>
</gene>
<dbReference type="InterPro" id="IPR036388">
    <property type="entry name" value="WH-like_DNA-bd_sf"/>
</dbReference>
<dbReference type="SMART" id="SM00895">
    <property type="entry name" value="FCD"/>
    <property type="match status" value="1"/>
</dbReference>
<dbReference type="Pfam" id="PF07729">
    <property type="entry name" value="FCD"/>
    <property type="match status" value="1"/>
</dbReference>
<dbReference type="PRINTS" id="PR00035">
    <property type="entry name" value="HTHGNTR"/>
</dbReference>
<keyword evidence="1" id="KW-0805">Transcription regulation</keyword>
<dbReference type="GO" id="GO:0003677">
    <property type="term" value="F:DNA binding"/>
    <property type="evidence" value="ECO:0007669"/>
    <property type="project" value="UniProtKB-KW"/>
</dbReference>
<dbReference type="AlphaFoldDB" id="A0A211ZII3"/>
<dbReference type="RefSeq" id="WP_088153123.1">
    <property type="nucleotide sequence ID" value="NZ_NHON01000045.1"/>
</dbReference>
<dbReference type="SUPFAM" id="SSF46785">
    <property type="entry name" value="Winged helix' DNA-binding domain"/>
    <property type="match status" value="1"/>
</dbReference>
<dbReference type="InterPro" id="IPR011711">
    <property type="entry name" value="GntR_C"/>
</dbReference>
<dbReference type="OrthoDB" id="9789310at2"/>
<evidence type="ECO:0000256" key="3">
    <source>
        <dbReference type="ARBA" id="ARBA00023163"/>
    </source>
</evidence>
<dbReference type="Gene3D" id="1.20.120.530">
    <property type="entry name" value="GntR ligand-binding domain-like"/>
    <property type="match status" value="1"/>
</dbReference>
<evidence type="ECO:0000259" key="4">
    <source>
        <dbReference type="PROSITE" id="PS50949"/>
    </source>
</evidence>
<organism evidence="5 6">
    <name type="scientific">Inquilinus limosus</name>
    <dbReference type="NCBI Taxonomy" id="171674"/>
    <lineage>
        <taxon>Bacteria</taxon>
        <taxon>Pseudomonadati</taxon>
        <taxon>Pseudomonadota</taxon>
        <taxon>Alphaproteobacteria</taxon>
        <taxon>Rhodospirillales</taxon>
        <taxon>Rhodospirillaceae</taxon>
        <taxon>Inquilinus</taxon>
    </lineage>
</organism>
<dbReference type="SMART" id="SM00345">
    <property type="entry name" value="HTH_GNTR"/>
    <property type="match status" value="1"/>
</dbReference>
<dbReference type="STRING" id="1122125.GCA_000423185_05030"/>
<feature type="domain" description="HTH gntR-type" evidence="4">
    <location>
        <begin position="19"/>
        <end position="86"/>
    </location>
</feature>
<keyword evidence="3" id="KW-0804">Transcription</keyword>
<dbReference type="PANTHER" id="PTHR43537">
    <property type="entry name" value="TRANSCRIPTIONAL REGULATOR, GNTR FAMILY"/>
    <property type="match status" value="1"/>
</dbReference>
<proteinExistence type="predicted"/>
<comment type="caution">
    <text evidence="5">The sequence shown here is derived from an EMBL/GenBank/DDBJ whole genome shotgun (WGS) entry which is preliminary data.</text>
</comment>
<reference evidence="6" key="1">
    <citation type="submission" date="2017-05" db="EMBL/GenBank/DDBJ databases">
        <authorList>
            <person name="Macchi M."/>
            <person name="Festa S."/>
            <person name="Coppotelli B.M."/>
            <person name="Morelli I.S."/>
        </authorList>
    </citation>
    <scope>NUCLEOTIDE SEQUENCE [LARGE SCALE GENOMIC DNA]</scope>
    <source>
        <strain evidence="6">I</strain>
    </source>
</reference>
<dbReference type="CDD" id="cd07377">
    <property type="entry name" value="WHTH_GntR"/>
    <property type="match status" value="1"/>
</dbReference>
<evidence type="ECO:0000256" key="2">
    <source>
        <dbReference type="ARBA" id="ARBA00023125"/>
    </source>
</evidence>
<dbReference type="GO" id="GO:0003700">
    <property type="term" value="F:DNA-binding transcription factor activity"/>
    <property type="evidence" value="ECO:0007669"/>
    <property type="project" value="InterPro"/>
</dbReference>
<dbReference type="EMBL" id="NHON01000045">
    <property type="protein sequence ID" value="OWJ65006.1"/>
    <property type="molecule type" value="Genomic_DNA"/>
</dbReference>
<dbReference type="InterPro" id="IPR036390">
    <property type="entry name" value="WH_DNA-bd_sf"/>
</dbReference>
<evidence type="ECO:0000313" key="6">
    <source>
        <dbReference type="Proteomes" id="UP000196655"/>
    </source>
</evidence>
<keyword evidence="6" id="KW-1185">Reference proteome</keyword>
<dbReference type="Proteomes" id="UP000196655">
    <property type="component" value="Unassembled WGS sequence"/>
</dbReference>
<dbReference type="Gene3D" id="1.10.10.10">
    <property type="entry name" value="Winged helix-like DNA-binding domain superfamily/Winged helix DNA-binding domain"/>
    <property type="match status" value="1"/>
</dbReference>
<sequence length="251" mass="27101">MARAAKEQAAESGETRARGGGVAKVYEALKHDILDLVLAPGSALDETRIAERFGLSRTPIREALVRLAGEGLVETLPNRNTIVAPIDFSALPAHFDALTLMHRVTTRLAALRRTAKDLEEIRIHQAAFGRAVAAADAIGMADANRDFHLAIARAGRNRYYTELFGRLLDEGRRLNRIYYASFDDHLPAEFVAEHEAIIQAIIDRDADRADSLGRAHAGQVVRQIQGFLASGVGGDVALGPTAEPAQPALPA</sequence>
<dbReference type="Pfam" id="PF00392">
    <property type="entry name" value="GntR"/>
    <property type="match status" value="1"/>
</dbReference>
<dbReference type="PROSITE" id="PS50949">
    <property type="entry name" value="HTH_GNTR"/>
    <property type="match status" value="1"/>
</dbReference>
<evidence type="ECO:0000256" key="1">
    <source>
        <dbReference type="ARBA" id="ARBA00023015"/>
    </source>
</evidence>
<name>A0A211ZII3_9PROT</name>
<dbReference type="SUPFAM" id="SSF48008">
    <property type="entry name" value="GntR ligand-binding domain-like"/>
    <property type="match status" value="1"/>
</dbReference>
<accession>A0A211ZII3</accession>
<dbReference type="InterPro" id="IPR008920">
    <property type="entry name" value="TF_FadR/GntR_C"/>
</dbReference>
<keyword evidence="2" id="KW-0238">DNA-binding</keyword>
<dbReference type="PANTHER" id="PTHR43537:SF49">
    <property type="entry name" value="TRANSCRIPTIONAL REGULATORY PROTEIN"/>
    <property type="match status" value="1"/>
</dbReference>
<evidence type="ECO:0000313" key="5">
    <source>
        <dbReference type="EMBL" id="OWJ65006.1"/>
    </source>
</evidence>
<protein>
    <submittedName>
        <fullName evidence="5">GntR family transcriptional regulator</fullName>
    </submittedName>
</protein>
<dbReference type="InterPro" id="IPR000524">
    <property type="entry name" value="Tscrpt_reg_HTH_GntR"/>
</dbReference>